<evidence type="ECO:0000313" key="2">
    <source>
        <dbReference type="EMBL" id="CAD1818463.1"/>
    </source>
</evidence>
<feature type="compositionally biased region" description="Polar residues" evidence="1">
    <location>
        <begin position="30"/>
        <end position="39"/>
    </location>
</feature>
<dbReference type="EMBL" id="LR862139">
    <property type="protein sequence ID" value="CAD1818463.1"/>
    <property type="molecule type" value="Genomic_DNA"/>
</dbReference>
<feature type="compositionally biased region" description="Low complexity" evidence="1">
    <location>
        <begin position="72"/>
        <end position="81"/>
    </location>
</feature>
<sequence length="188" mass="21333">MRIKIRLRVSNLKPTPYTYASVRPTERSRGTGSNNDRWINNNKKNPLTDGRSNTRFPTSGKEETVTSATNNSSFTRSVSSRSARDFPGNKTIIQEDYDDNKLTFVEYNKSLQEKRNAIEALKTVERKSLLRINLEIPTKEEAARRGRRGGRRGENCVGGRRRYAAIPRTQDGVDFPPLRPAADTIANF</sequence>
<protein>
    <submittedName>
        <fullName evidence="2">Uncharacterized protein</fullName>
    </submittedName>
</protein>
<evidence type="ECO:0000256" key="1">
    <source>
        <dbReference type="SAM" id="MobiDB-lite"/>
    </source>
</evidence>
<feature type="region of interest" description="Disordered" evidence="1">
    <location>
        <begin position="17"/>
        <end position="86"/>
    </location>
</feature>
<proteinExistence type="predicted"/>
<organism evidence="2">
    <name type="scientific">Ananas comosus var. bracteatus</name>
    <name type="common">red pineapple</name>
    <dbReference type="NCBI Taxonomy" id="296719"/>
    <lineage>
        <taxon>Eukaryota</taxon>
        <taxon>Viridiplantae</taxon>
        <taxon>Streptophyta</taxon>
        <taxon>Embryophyta</taxon>
        <taxon>Tracheophyta</taxon>
        <taxon>Spermatophyta</taxon>
        <taxon>Magnoliopsida</taxon>
        <taxon>Liliopsida</taxon>
        <taxon>Poales</taxon>
        <taxon>Bromeliaceae</taxon>
        <taxon>Bromelioideae</taxon>
        <taxon>Ananas</taxon>
    </lineage>
</organism>
<name>A0A6V7NIW6_ANACO</name>
<reference evidence="2" key="1">
    <citation type="submission" date="2020-07" db="EMBL/GenBank/DDBJ databases">
        <authorList>
            <person name="Lin J."/>
        </authorList>
    </citation>
    <scope>NUCLEOTIDE SEQUENCE</scope>
</reference>
<accession>A0A6V7NIW6</accession>
<gene>
    <name evidence="2" type="ORF">CB5_LOCUS1674</name>
</gene>
<dbReference type="AlphaFoldDB" id="A0A6V7NIW6"/>